<reference evidence="3 4" key="1">
    <citation type="submission" date="2017-07" db="EMBL/GenBank/DDBJ databases">
        <authorList>
            <person name="Talla V."/>
            <person name="Backstrom N."/>
        </authorList>
    </citation>
    <scope>NUCLEOTIDE SEQUENCE [LARGE SCALE GENOMIC DNA]</scope>
</reference>
<name>A0A5E4R0S9_9NEOP</name>
<accession>A0A5E4R0S9</accession>
<gene>
    <name evidence="3" type="ORF">LSINAPIS_LOCUS13774</name>
</gene>
<dbReference type="GO" id="GO:0042981">
    <property type="term" value="P:regulation of apoptotic process"/>
    <property type="evidence" value="ECO:0007669"/>
    <property type="project" value="InterPro"/>
</dbReference>
<dbReference type="Proteomes" id="UP000324832">
    <property type="component" value="Unassembled WGS sequence"/>
</dbReference>
<dbReference type="PROSITE" id="PS50017">
    <property type="entry name" value="DEATH_DOMAIN"/>
    <property type="match status" value="1"/>
</dbReference>
<dbReference type="InterPro" id="IPR011029">
    <property type="entry name" value="DEATH-like_dom_sf"/>
</dbReference>
<dbReference type="PROSITE" id="PS50168">
    <property type="entry name" value="DED"/>
    <property type="match status" value="1"/>
</dbReference>
<evidence type="ECO:0000259" key="2">
    <source>
        <dbReference type="PROSITE" id="PS50168"/>
    </source>
</evidence>
<sequence>MTLSEYDQLKNHIIYYLGLHEDHSSLLTVLKEFYKDDIDSPRRYEKIKTIRELLHLLEIRYVLSEANLTPLKEICYRASDNHLLQRVLDYEQLSASKGKDNNCYYDLKNDQTYQTTTTGHHYGNISDHKKNRINQIIIEEIGSYWRNLARNLRVQEQIIDEIESKYKAISEKASKLLEFYETRADPQRGFYVLCNALEKSRRKDISKSIQEVMLMNI</sequence>
<dbReference type="Pfam" id="PF01335">
    <property type="entry name" value="DED"/>
    <property type="match status" value="1"/>
</dbReference>
<dbReference type="SMART" id="SM00005">
    <property type="entry name" value="DEATH"/>
    <property type="match status" value="1"/>
</dbReference>
<dbReference type="SUPFAM" id="SSF47986">
    <property type="entry name" value="DEATH domain"/>
    <property type="match status" value="2"/>
</dbReference>
<evidence type="ECO:0000259" key="1">
    <source>
        <dbReference type="PROSITE" id="PS50017"/>
    </source>
</evidence>
<feature type="domain" description="Death" evidence="1">
    <location>
        <begin position="130"/>
        <end position="213"/>
    </location>
</feature>
<dbReference type="InterPro" id="IPR001875">
    <property type="entry name" value="DED_dom"/>
</dbReference>
<dbReference type="OrthoDB" id="100767at2759"/>
<dbReference type="AlphaFoldDB" id="A0A5E4R0S9"/>
<dbReference type="CDD" id="cd01670">
    <property type="entry name" value="Death"/>
    <property type="match status" value="1"/>
</dbReference>
<proteinExistence type="predicted"/>
<dbReference type="EMBL" id="FZQP02006812">
    <property type="protein sequence ID" value="VVD03881.1"/>
    <property type="molecule type" value="Genomic_DNA"/>
</dbReference>
<evidence type="ECO:0008006" key="5">
    <source>
        <dbReference type="Google" id="ProtNLM"/>
    </source>
</evidence>
<evidence type="ECO:0000313" key="4">
    <source>
        <dbReference type="Proteomes" id="UP000324832"/>
    </source>
</evidence>
<feature type="domain" description="DED" evidence="2">
    <location>
        <begin position="5"/>
        <end position="89"/>
    </location>
</feature>
<evidence type="ECO:0000313" key="3">
    <source>
        <dbReference type="EMBL" id="VVD03881.1"/>
    </source>
</evidence>
<keyword evidence="4" id="KW-1185">Reference proteome</keyword>
<protein>
    <recommendedName>
        <fullName evidence="5">Death domain-containing protein</fullName>
    </recommendedName>
</protein>
<dbReference type="InterPro" id="IPR000488">
    <property type="entry name" value="Death_dom"/>
</dbReference>
<dbReference type="GO" id="GO:0007165">
    <property type="term" value="P:signal transduction"/>
    <property type="evidence" value="ECO:0007669"/>
    <property type="project" value="InterPro"/>
</dbReference>
<dbReference type="Pfam" id="PF00531">
    <property type="entry name" value="Death"/>
    <property type="match status" value="1"/>
</dbReference>
<dbReference type="Gene3D" id="1.10.533.10">
    <property type="entry name" value="Death Domain, Fas"/>
    <property type="match status" value="2"/>
</dbReference>
<organism evidence="3 4">
    <name type="scientific">Leptidea sinapis</name>
    <dbReference type="NCBI Taxonomy" id="189913"/>
    <lineage>
        <taxon>Eukaryota</taxon>
        <taxon>Metazoa</taxon>
        <taxon>Ecdysozoa</taxon>
        <taxon>Arthropoda</taxon>
        <taxon>Hexapoda</taxon>
        <taxon>Insecta</taxon>
        <taxon>Pterygota</taxon>
        <taxon>Neoptera</taxon>
        <taxon>Endopterygota</taxon>
        <taxon>Lepidoptera</taxon>
        <taxon>Glossata</taxon>
        <taxon>Ditrysia</taxon>
        <taxon>Papilionoidea</taxon>
        <taxon>Pieridae</taxon>
        <taxon>Dismorphiinae</taxon>
        <taxon>Leptidea</taxon>
    </lineage>
</organism>